<accession>A0A2M9CUK5</accession>
<reference evidence="4 5" key="1">
    <citation type="submission" date="2017-11" db="EMBL/GenBank/DDBJ databases">
        <title>Genomic Encyclopedia of Archaeal and Bacterial Type Strains, Phase II (KMG-II): From Individual Species to Whole Genera.</title>
        <authorList>
            <person name="Goeker M."/>
        </authorList>
    </citation>
    <scope>NUCLEOTIDE SEQUENCE [LARGE SCALE GENOMIC DNA]</scope>
    <source>
        <strain evidence="4 5">DSM 27268</strain>
    </source>
</reference>
<dbReference type="InterPro" id="IPR000825">
    <property type="entry name" value="SUF_FeS_clus_asmbl_SufBD_core"/>
</dbReference>
<evidence type="ECO:0000256" key="1">
    <source>
        <dbReference type="ARBA" id="ARBA00043967"/>
    </source>
</evidence>
<dbReference type="InterPro" id="IPR055346">
    <property type="entry name" value="Fe-S_cluster_assembly_SufBD"/>
</dbReference>
<evidence type="ECO:0000313" key="4">
    <source>
        <dbReference type="EMBL" id="PJJ75488.1"/>
    </source>
</evidence>
<protein>
    <submittedName>
        <fullName evidence="4">Iron-regulated ABC transporter permease protein SufD</fullName>
    </submittedName>
</protein>
<evidence type="ECO:0000313" key="5">
    <source>
        <dbReference type="Proteomes" id="UP000230000"/>
    </source>
</evidence>
<organism evidence="4 5">
    <name type="scientific">Thermoflavifilum aggregans</name>
    <dbReference type="NCBI Taxonomy" id="454188"/>
    <lineage>
        <taxon>Bacteria</taxon>
        <taxon>Pseudomonadati</taxon>
        <taxon>Bacteroidota</taxon>
        <taxon>Chitinophagia</taxon>
        <taxon>Chitinophagales</taxon>
        <taxon>Chitinophagaceae</taxon>
        <taxon>Thermoflavifilum</taxon>
    </lineage>
</organism>
<dbReference type="AlphaFoldDB" id="A0A2M9CUK5"/>
<keyword evidence="5" id="KW-1185">Reference proteome</keyword>
<dbReference type="Pfam" id="PF01458">
    <property type="entry name" value="SUFBD_core"/>
    <property type="match status" value="1"/>
</dbReference>
<dbReference type="PANTHER" id="PTHR43575">
    <property type="entry name" value="PROTEIN ABCI7, CHLOROPLASTIC"/>
    <property type="match status" value="1"/>
</dbReference>
<gene>
    <name evidence="4" type="ORF">BXY57_1067</name>
</gene>
<dbReference type="EMBL" id="PGFG01000001">
    <property type="protein sequence ID" value="PJJ75488.1"/>
    <property type="molecule type" value="Genomic_DNA"/>
</dbReference>
<dbReference type="GO" id="GO:0016226">
    <property type="term" value="P:iron-sulfur cluster assembly"/>
    <property type="evidence" value="ECO:0007669"/>
    <property type="project" value="InterPro"/>
</dbReference>
<proteinExistence type="inferred from homology"/>
<evidence type="ECO:0000259" key="3">
    <source>
        <dbReference type="Pfam" id="PF19295"/>
    </source>
</evidence>
<feature type="domain" description="SUF system FeS cluster assembly SufBD core" evidence="2">
    <location>
        <begin position="183"/>
        <end position="410"/>
    </location>
</feature>
<dbReference type="Proteomes" id="UP000230000">
    <property type="component" value="Unassembled WGS sequence"/>
</dbReference>
<evidence type="ECO:0000259" key="2">
    <source>
        <dbReference type="Pfam" id="PF01458"/>
    </source>
</evidence>
<feature type="domain" description="SUF system FeS cluster assembly SufBD N-terminal" evidence="3">
    <location>
        <begin position="32"/>
        <end position="165"/>
    </location>
</feature>
<comment type="caution">
    <text evidence="4">The sequence shown here is derived from an EMBL/GenBank/DDBJ whole genome shotgun (WGS) entry which is preliminary data.</text>
</comment>
<dbReference type="SUPFAM" id="SSF101960">
    <property type="entry name" value="Stabilizer of iron transporter SufD"/>
    <property type="match status" value="1"/>
</dbReference>
<dbReference type="InterPro" id="IPR011542">
    <property type="entry name" value="SUF_FeS_clus_asmbl_SufD"/>
</dbReference>
<dbReference type="RefSeq" id="WP_100314090.1">
    <property type="nucleotide sequence ID" value="NZ_PGFG01000001.1"/>
</dbReference>
<dbReference type="OrthoDB" id="9768262at2"/>
<comment type="similarity">
    <text evidence="1">Belongs to the iron-sulfur cluster assembly SufBD family.</text>
</comment>
<dbReference type="Pfam" id="PF19295">
    <property type="entry name" value="SufBD_N"/>
    <property type="match status" value="1"/>
</dbReference>
<dbReference type="InterPro" id="IPR037284">
    <property type="entry name" value="SUF_FeS_clus_asmbl_SufBD_sf"/>
</dbReference>
<name>A0A2M9CUK5_9BACT</name>
<dbReference type="InterPro" id="IPR045595">
    <property type="entry name" value="SufBD_N"/>
</dbReference>
<sequence length="445" mass="50384">MSKSIFNSFYQYLIENYRLPEENQHNDVAWPKALLAHKQKAFEFFKTHGFPSTKQEDWKYTNLAGPLQQVFHIPTNDTAADLKAAIASASIKDAHAYHIVLLNGKWQRELSDPLPDGVHFLDGKDALHHYYAEEYFASLADPTGVSLVAMNTAFIPAFNLLHIQKSTDRPLHIMHFYAVNEPAFLPERLLLVAEEGVQTQWIDTFHQLTSAPVFINYVTEQFLKEHVAMDIFLINQLQPSAVVFHHSETYLHSQSTYHHLNFSFPGAGFIRNNINARLQGSSSEANLWGLYLSGDQQLVDNHTIVDHQVPLCNSNEWYKGILQDKSTGVFNGKIFVEKGAQKTNAFQKNNAILLSREATVHAKPQLEIFADDVKCSHGSTVGQMNEDALFYLRTRGLSELKARQLLIEAFAYDILSKVQNDAVAHHVMQLLRQHLHVESALPAGV</sequence>
<dbReference type="PANTHER" id="PTHR43575:SF1">
    <property type="entry name" value="PROTEIN ABCI7, CHLOROPLASTIC"/>
    <property type="match status" value="1"/>
</dbReference>
<dbReference type="NCBIfam" id="TIGR01981">
    <property type="entry name" value="sufD"/>
    <property type="match status" value="1"/>
</dbReference>